<dbReference type="InterPro" id="IPR051449">
    <property type="entry name" value="ABC-2_transporter_component"/>
</dbReference>
<evidence type="ECO:0000256" key="2">
    <source>
        <dbReference type="ARBA" id="ARBA00007783"/>
    </source>
</evidence>
<accession>B4S7V3</accession>
<feature type="transmembrane region" description="Helical" evidence="8">
    <location>
        <begin position="338"/>
        <end position="360"/>
    </location>
</feature>
<keyword evidence="6 8" id="KW-1133">Transmembrane helix</keyword>
<evidence type="ECO:0000259" key="9">
    <source>
        <dbReference type="PROSITE" id="PS51012"/>
    </source>
</evidence>
<dbReference type="KEGG" id="paa:Paes_1107"/>
<dbReference type="eggNOG" id="COG0842">
    <property type="taxonomic scope" value="Bacteria"/>
</dbReference>
<name>B4S7V3_PROA2</name>
<keyword evidence="5 8" id="KW-0812">Transmembrane</keyword>
<dbReference type="InterPro" id="IPR047817">
    <property type="entry name" value="ABC2_TM_bact-type"/>
</dbReference>
<keyword evidence="4 8" id="KW-1003">Cell membrane</keyword>
<sequence>MNSFAAFMTKEFYHILRDRRSAMILFGMPIIQLLLFGYAIRNEIQTVRIAIIDQSHDRITEAITDKLLSSGHFVLVDTFSSDDAIEEGFKSGEITEAIVFEAGFGRRFVREQETSVQIITDGSNPNLARIVLSYTTAVFMDYRASLLQGDEEGKGIAAETLMLFNPELKSVYLFVPGLITVILMLVSALMTSISITREKETGTMEVLLVSSLRPYQIIIGKVVPYLMLSFINVVTVLIIARFVFGVPCRGSVTLLLLESLLFILTALSLGIFISTITSSQQVAMMISLGGLLLPTVMLSGFIFPVSSMPLPLQIISTLIPARWFLVIVRGIMLKGTGIVYFWQETLVLASMTLALGILSIRKFSIRLT</sequence>
<evidence type="ECO:0000313" key="10">
    <source>
        <dbReference type="EMBL" id="ACF46140.1"/>
    </source>
</evidence>
<dbReference type="Pfam" id="PF12698">
    <property type="entry name" value="ABC2_membrane_3"/>
    <property type="match status" value="1"/>
</dbReference>
<proteinExistence type="inferred from homology"/>
<gene>
    <name evidence="10" type="ordered locus">Paes_1107</name>
</gene>
<feature type="transmembrane region" description="Helical" evidence="8">
    <location>
        <begin position="282"/>
        <end position="303"/>
    </location>
</feature>
<comment type="subcellular location">
    <subcellularLocation>
        <location evidence="1 8">Cell membrane</location>
        <topology evidence="1 8">Multi-pass membrane protein</topology>
    </subcellularLocation>
</comment>
<dbReference type="PRINTS" id="PR00164">
    <property type="entry name" value="ABC2TRNSPORT"/>
</dbReference>
<keyword evidence="3 8" id="KW-0813">Transport</keyword>
<feature type="transmembrane region" description="Helical" evidence="8">
    <location>
        <begin position="252"/>
        <end position="276"/>
    </location>
</feature>
<dbReference type="AlphaFoldDB" id="B4S7V3"/>
<dbReference type="InterPro" id="IPR000412">
    <property type="entry name" value="ABC_2_transport"/>
</dbReference>
<dbReference type="Proteomes" id="UP000002725">
    <property type="component" value="Chromosome"/>
</dbReference>
<keyword evidence="7 8" id="KW-0472">Membrane</keyword>
<dbReference type="GO" id="GO:0140359">
    <property type="term" value="F:ABC-type transporter activity"/>
    <property type="evidence" value="ECO:0007669"/>
    <property type="project" value="InterPro"/>
</dbReference>
<organism evidence="10 11">
    <name type="scientific">Prosthecochloris aestuarii (strain DSM 271 / SK 413)</name>
    <dbReference type="NCBI Taxonomy" id="290512"/>
    <lineage>
        <taxon>Bacteria</taxon>
        <taxon>Pseudomonadati</taxon>
        <taxon>Chlorobiota</taxon>
        <taxon>Chlorobiia</taxon>
        <taxon>Chlorobiales</taxon>
        <taxon>Chlorobiaceae</taxon>
        <taxon>Prosthecochloris</taxon>
    </lineage>
</organism>
<dbReference type="PANTHER" id="PTHR30294:SF29">
    <property type="entry name" value="MULTIDRUG ABC TRANSPORTER PERMEASE YBHS-RELATED"/>
    <property type="match status" value="1"/>
</dbReference>
<dbReference type="InterPro" id="IPR013525">
    <property type="entry name" value="ABC2_TM"/>
</dbReference>
<evidence type="ECO:0000256" key="1">
    <source>
        <dbReference type="ARBA" id="ARBA00004651"/>
    </source>
</evidence>
<dbReference type="HOGENOM" id="CLU_039483_8_3_10"/>
<keyword evidence="11" id="KW-1185">Reference proteome</keyword>
<feature type="domain" description="ABC transmembrane type-2" evidence="9">
    <location>
        <begin position="128"/>
        <end position="366"/>
    </location>
</feature>
<dbReference type="Gene3D" id="3.40.1710.10">
    <property type="entry name" value="abc type-2 transporter like domain"/>
    <property type="match status" value="1"/>
</dbReference>
<feature type="transmembrane region" description="Helical" evidence="8">
    <location>
        <begin position="310"/>
        <end position="332"/>
    </location>
</feature>
<dbReference type="PROSITE" id="PS51012">
    <property type="entry name" value="ABC_TM2"/>
    <property type="match status" value="1"/>
</dbReference>
<dbReference type="RefSeq" id="WP_012505675.1">
    <property type="nucleotide sequence ID" value="NC_011059.1"/>
</dbReference>
<feature type="transmembrane region" description="Helical" evidence="8">
    <location>
        <begin position="171"/>
        <end position="195"/>
    </location>
</feature>
<evidence type="ECO:0000256" key="8">
    <source>
        <dbReference type="RuleBase" id="RU361157"/>
    </source>
</evidence>
<reference evidence="10" key="1">
    <citation type="submission" date="2008-06" db="EMBL/GenBank/DDBJ databases">
        <title>Complete sequence of chromosome of Prosthecochloris aestuarii DSM 271.</title>
        <authorList>
            <consortium name="US DOE Joint Genome Institute"/>
            <person name="Lucas S."/>
            <person name="Copeland A."/>
            <person name="Lapidus A."/>
            <person name="Glavina del Rio T."/>
            <person name="Dalin E."/>
            <person name="Tice H."/>
            <person name="Bruce D."/>
            <person name="Goodwin L."/>
            <person name="Pitluck S."/>
            <person name="Schmutz J."/>
            <person name="Larimer F."/>
            <person name="Land M."/>
            <person name="Hauser L."/>
            <person name="Kyrpides N."/>
            <person name="Anderson I."/>
            <person name="Liu Z."/>
            <person name="Li T."/>
            <person name="Zhao F."/>
            <person name="Overmann J."/>
            <person name="Bryant D.A."/>
            <person name="Richardson P."/>
        </authorList>
    </citation>
    <scope>NUCLEOTIDE SEQUENCE [LARGE SCALE GENOMIC DNA]</scope>
    <source>
        <strain evidence="10">DSM 271</strain>
    </source>
</reference>
<dbReference type="EMBL" id="CP001108">
    <property type="protein sequence ID" value="ACF46140.1"/>
    <property type="molecule type" value="Genomic_DNA"/>
</dbReference>
<dbReference type="GO" id="GO:0043190">
    <property type="term" value="C:ATP-binding cassette (ABC) transporter complex"/>
    <property type="evidence" value="ECO:0007669"/>
    <property type="project" value="InterPro"/>
</dbReference>
<evidence type="ECO:0000256" key="7">
    <source>
        <dbReference type="ARBA" id="ARBA00023136"/>
    </source>
</evidence>
<evidence type="ECO:0000313" key="11">
    <source>
        <dbReference type="Proteomes" id="UP000002725"/>
    </source>
</evidence>
<evidence type="ECO:0000256" key="3">
    <source>
        <dbReference type="ARBA" id="ARBA00022448"/>
    </source>
</evidence>
<dbReference type="PANTHER" id="PTHR30294">
    <property type="entry name" value="MEMBRANE COMPONENT OF ABC TRANSPORTER YHHJ-RELATED"/>
    <property type="match status" value="1"/>
</dbReference>
<comment type="similarity">
    <text evidence="2 8">Belongs to the ABC-2 integral membrane protein family.</text>
</comment>
<dbReference type="STRING" id="290512.Paes_1107"/>
<protein>
    <recommendedName>
        <fullName evidence="8">Transport permease protein</fullName>
    </recommendedName>
</protein>
<evidence type="ECO:0000256" key="5">
    <source>
        <dbReference type="ARBA" id="ARBA00022692"/>
    </source>
</evidence>
<feature type="transmembrane region" description="Helical" evidence="8">
    <location>
        <begin position="215"/>
        <end position="240"/>
    </location>
</feature>
<evidence type="ECO:0000256" key="6">
    <source>
        <dbReference type="ARBA" id="ARBA00022989"/>
    </source>
</evidence>
<evidence type="ECO:0000256" key="4">
    <source>
        <dbReference type="ARBA" id="ARBA00022475"/>
    </source>
</evidence>
<feature type="transmembrane region" description="Helical" evidence="8">
    <location>
        <begin position="20"/>
        <end position="40"/>
    </location>
</feature>